<feature type="domain" description="Oxidoreductase-like" evidence="2">
    <location>
        <begin position="142"/>
        <end position="185"/>
    </location>
</feature>
<dbReference type="GO" id="GO:0005739">
    <property type="term" value="C:mitochondrion"/>
    <property type="evidence" value="ECO:0007669"/>
    <property type="project" value="TreeGrafter"/>
</dbReference>
<comment type="caution">
    <text evidence="3">The sequence shown here is derived from an EMBL/GenBank/DDBJ whole genome shotgun (WGS) entry which is preliminary data.</text>
</comment>
<reference evidence="3" key="1">
    <citation type="submission" date="2021-03" db="EMBL/GenBank/DDBJ databases">
        <authorList>
            <person name="Tagirdzhanova G."/>
        </authorList>
    </citation>
    <scope>NUCLEOTIDE SEQUENCE</scope>
</reference>
<gene>
    <name evidence="3" type="ORF">GOMPHAMPRED_002104</name>
</gene>
<dbReference type="AlphaFoldDB" id="A0A8H3IH57"/>
<sequence>MATTGSLLSSTRVIGLSTRRVSKSPQFLTIARQASSTSKTSEAPPAKSVSHIDDYYALLLEQPLTSSAVQERPIFSPAKASGSTETLADKTNSSTVSTIPQPATKIDKARIIFGSKLAGPAMRQRYIQDLPSLQAAGQGTYIAGIWVPPKPTEPDNCCMSGCVNCVWDGYREELEEWVGRKRSVQETAAKKRANALANAARRGEDDGIGTSDLELENAMDDIPVGIREFMKTEKRLQQQRIGAAG</sequence>
<evidence type="ECO:0000313" key="4">
    <source>
        <dbReference type="Proteomes" id="UP000664169"/>
    </source>
</evidence>
<name>A0A8H3IH57_9LECA</name>
<protein>
    <recommendedName>
        <fullName evidence="2">Oxidoreductase-like domain-containing protein</fullName>
    </recommendedName>
</protein>
<dbReference type="PANTHER" id="PTHR21193:SF3">
    <property type="entry name" value="OXIDOREDUCTASE-LIKE DOMAIN-CONTAINING PROTEIN 1"/>
    <property type="match status" value="1"/>
</dbReference>
<accession>A0A8H3IH57</accession>
<dbReference type="Proteomes" id="UP000664169">
    <property type="component" value="Unassembled WGS sequence"/>
</dbReference>
<dbReference type="OrthoDB" id="10064411at2759"/>
<dbReference type="InterPro" id="IPR019180">
    <property type="entry name" value="Oxidoreductase-like_N"/>
</dbReference>
<dbReference type="InterPro" id="IPR039251">
    <property type="entry name" value="OXLD1"/>
</dbReference>
<evidence type="ECO:0000259" key="2">
    <source>
        <dbReference type="Pfam" id="PF09791"/>
    </source>
</evidence>
<dbReference type="Pfam" id="PF09791">
    <property type="entry name" value="Oxidored-like"/>
    <property type="match status" value="1"/>
</dbReference>
<organism evidence="3 4">
    <name type="scientific">Gomphillus americanus</name>
    <dbReference type="NCBI Taxonomy" id="1940652"/>
    <lineage>
        <taxon>Eukaryota</taxon>
        <taxon>Fungi</taxon>
        <taxon>Dikarya</taxon>
        <taxon>Ascomycota</taxon>
        <taxon>Pezizomycotina</taxon>
        <taxon>Lecanoromycetes</taxon>
        <taxon>OSLEUM clade</taxon>
        <taxon>Ostropomycetidae</taxon>
        <taxon>Ostropales</taxon>
        <taxon>Graphidaceae</taxon>
        <taxon>Gomphilloideae</taxon>
        <taxon>Gomphillus</taxon>
    </lineage>
</organism>
<dbReference type="PANTHER" id="PTHR21193">
    <property type="entry name" value="OXIDOREDUCTASE-LIKE DOMAIN-CONTAINING PROTEIN 1"/>
    <property type="match status" value="1"/>
</dbReference>
<feature type="region of interest" description="Disordered" evidence="1">
    <location>
        <begin position="79"/>
        <end position="99"/>
    </location>
</feature>
<feature type="compositionally biased region" description="Polar residues" evidence="1">
    <location>
        <begin position="81"/>
        <end position="99"/>
    </location>
</feature>
<keyword evidence="4" id="KW-1185">Reference proteome</keyword>
<dbReference type="EMBL" id="CAJPDQ010000016">
    <property type="protein sequence ID" value="CAF9920665.1"/>
    <property type="molecule type" value="Genomic_DNA"/>
</dbReference>
<evidence type="ECO:0000313" key="3">
    <source>
        <dbReference type="EMBL" id="CAF9920665.1"/>
    </source>
</evidence>
<evidence type="ECO:0000256" key="1">
    <source>
        <dbReference type="SAM" id="MobiDB-lite"/>
    </source>
</evidence>
<proteinExistence type="predicted"/>